<dbReference type="InterPro" id="IPR042189">
    <property type="entry name" value="RNA_pol_sigma_70_r1_1_sf"/>
</dbReference>
<dbReference type="AlphaFoldDB" id="Q2IIR6"/>
<dbReference type="EMBL" id="CP000251">
    <property type="protein sequence ID" value="ABC81546.1"/>
    <property type="molecule type" value="Genomic_DNA"/>
</dbReference>
<evidence type="ECO:0000313" key="3">
    <source>
        <dbReference type="Proteomes" id="UP000001935"/>
    </source>
</evidence>
<dbReference type="Gene3D" id="1.10.220.120">
    <property type="entry name" value="Sigma-70 factor, region 1.1"/>
    <property type="match status" value="1"/>
</dbReference>
<dbReference type="OrthoDB" id="5521014at2"/>
<evidence type="ECO:0000259" key="1">
    <source>
        <dbReference type="Pfam" id="PF03979"/>
    </source>
</evidence>
<proteinExistence type="predicted"/>
<gene>
    <name evidence="2" type="ordered locus">Adeh_1773</name>
</gene>
<dbReference type="GO" id="GO:0016987">
    <property type="term" value="F:sigma factor activity"/>
    <property type="evidence" value="ECO:0007669"/>
    <property type="project" value="InterPro"/>
</dbReference>
<dbReference type="KEGG" id="ade:Adeh_1773"/>
<dbReference type="Proteomes" id="UP000001935">
    <property type="component" value="Chromosome"/>
</dbReference>
<dbReference type="InterPro" id="IPR007127">
    <property type="entry name" value="RNA_pol_sigma_70_r1_1"/>
</dbReference>
<dbReference type="RefSeq" id="WP_011420829.1">
    <property type="nucleotide sequence ID" value="NC_007760.1"/>
</dbReference>
<organism evidence="2 3">
    <name type="scientific">Anaeromyxobacter dehalogenans (strain 2CP-C)</name>
    <dbReference type="NCBI Taxonomy" id="290397"/>
    <lineage>
        <taxon>Bacteria</taxon>
        <taxon>Pseudomonadati</taxon>
        <taxon>Myxococcota</taxon>
        <taxon>Myxococcia</taxon>
        <taxon>Myxococcales</taxon>
        <taxon>Cystobacterineae</taxon>
        <taxon>Anaeromyxobacteraceae</taxon>
        <taxon>Anaeromyxobacter</taxon>
    </lineage>
</organism>
<dbReference type="Pfam" id="PF03979">
    <property type="entry name" value="Sigma70_r1_1"/>
    <property type="match status" value="1"/>
</dbReference>
<reference evidence="2 3" key="1">
    <citation type="submission" date="2006-01" db="EMBL/GenBank/DDBJ databases">
        <title>Complete sequence of Anaeromyxobacter dehalogenans 2CP-C.</title>
        <authorList>
            <consortium name="US DOE Joint Genome Institute"/>
            <person name="Copeland A."/>
            <person name="Lucas S."/>
            <person name="Lapidus A."/>
            <person name="Barry K."/>
            <person name="Detter J.C."/>
            <person name="Glavina T."/>
            <person name="Hammon N."/>
            <person name="Israni S."/>
            <person name="Pitluck S."/>
            <person name="Brettin T."/>
            <person name="Bruce D."/>
            <person name="Han C."/>
            <person name="Tapia R."/>
            <person name="Gilna P."/>
            <person name="Kiss H."/>
            <person name="Schmutz J."/>
            <person name="Larimer F."/>
            <person name="Land M."/>
            <person name="Kyrpides N."/>
            <person name="Anderson I."/>
            <person name="Sanford R.A."/>
            <person name="Ritalahti K.M."/>
            <person name="Thomas H.S."/>
            <person name="Kirby J.R."/>
            <person name="Zhulin I.B."/>
            <person name="Loeffler F.E."/>
            <person name="Richardson P."/>
        </authorList>
    </citation>
    <scope>NUCLEOTIDE SEQUENCE [LARGE SCALE GENOMIC DNA]</scope>
    <source>
        <strain evidence="2 3">2CP-C</strain>
    </source>
</reference>
<dbReference type="STRING" id="290397.Adeh_1773"/>
<protein>
    <recommendedName>
        <fullName evidence="1">RNA polymerase sigma factor 70 region 1.1 domain-containing protein</fullName>
    </recommendedName>
</protein>
<name>Q2IIR6_ANADE</name>
<dbReference type="HOGENOM" id="CLU_2586026_0_0_7"/>
<feature type="domain" description="RNA polymerase sigma factor 70 region 1.1" evidence="1">
    <location>
        <begin position="8"/>
        <end position="62"/>
    </location>
</feature>
<accession>Q2IIR6</accession>
<evidence type="ECO:0000313" key="2">
    <source>
        <dbReference type="EMBL" id="ABC81546.1"/>
    </source>
</evidence>
<sequence>MRHGSESHEARKALFQIGIRRGTLTVAEIDRALPPGSLSPAERWLLFYSLRAAGVEIRDARGEQVDALPGEPPPP</sequence>